<dbReference type="RefSeq" id="WP_183966304.1">
    <property type="nucleotide sequence ID" value="NZ_BAABBZ010000007.1"/>
</dbReference>
<dbReference type="AlphaFoldDB" id="A0A7W6DP25"/>
<reference evidence="1 2" key="1">
    <citation type="submission" date="2020-08" db="EMBL/GenBank/DDBJ databases">
        <title>Genomic Encyclopedia of Type Strains, Phase IV (KMG-IV): sequencing the most valuable type-strain genomes for metagenomic binning, comparative biology and taxonomic classification.</title>
        <authorList>
            <person name="Goeker M."/>
        </authorList>
    </citation>
    <scope>NUCLEOTIDE SEQUENCE [LARGE SCALE GENOMIC DNA]</scope>
    <source>
        <strain evidence="1 2">DSM 102235</strain>
    </source>
</reference>
<accession>A0A7W6DP25</accession>
<dbReference type="EMBL" id="JACIEJ010000005">
    <property type="protein sequence ID" value="MBB3986154.1"/>
    <property type="molecule type" value="Genomic_DNA"/>
</dbReference>
<proteinExistence type="predicted"/>
<organism evidence="1 2">
    <name type="scientific">Sagittula marina</name>
    <dbReference type="NCBI Taxonomy" id="943940"/>
    <lineage>
        <taxon>Bacteria</taxon>
        <taxon>Pseudomonadati</taxon>
        <taxon>Pseudomonadota</taxon>
        <taxon>Alphaproteobacteria</taxon>
        <taxon>Rhodobacterales</taxon>
        <taxon>Roseobacteraceae</taxon>
        <taxon>Sagittula</taxon>
    </lineage>
</organism>
<keyword evidence="2" id="KW-1185">Reference proteome</keyword>
<evidence type="ECO:0000313" key="1">
    <source>
        <dbReference type="EMBL" id="MBB3986154.1"/>
    </source>
</evidence>
<gene>
    <name evidence="1" type="ORF">GGQ68_002492</name>
</gene>
<comment type="caution">
    <text evidence="1">The sequence shown here is derived from an EMBL/GenBank/DDBJ whole genome shotgun (WGS) entry which is preliminary data.</text>
</comment>
<sequence>MLSVAFREHLQTAYEKSSFESKRRASIAAEMSAPQLGEILRGKFDNSAAGPGLFNMVRLADALGTPLHQILKEIDCDPAGPEDFNQPQSDGPSVNDFMEAWWRGDRQLAAFDQLQDFFDLYEPPTGTDEAPRIRRLGRKTLFCLRLGTTDRKKAQTELDAMDLRNIAMVRKFHDKTVLDGVAMDTVFLDQRLTTRPLRVRASYLRLGLHVVDQFGNAAVLLHCAPIPV</sequence>
<evidence type="ECO:0000313" key="2">
    <source>
        <dbReference type="Proteomes" id="UP000541426"/>
    </source>
</evidence>
<protein>
    <submittedName>
        <fullName evidence="1">Uncharacterized protein</fullName>
    </submittedName>
</protein>
<dbReference type="Proteomes" id="UP000541426">
    <property type="component" value="Unassembled WGS sequence"/>
</dbReference>
<name>A0A7W6DP25_9RHOB</name>